<gene>
    <name evidence="2" type="ORF">AVDCRST_MAG01-01-2127</name>
</gene>
<evidence type="ECO:0000256" key="1">
    <source>
        <dbReference type="SAM" id="MobiDB-lite"/>
    </source>
</evidence>
<reference evidence="2" key="1">
    <citation type="submission" date="2020-02" db="EMBL/GenBank/DDBJ databases">
        <authorList>
            <person name="Meier V. D."/>
        </authorList>
    </citation>
    <scope>NUCLEOTIDE SEQUENCE</scope>
    <source>
        <strain evidence="2">AVDCRST_MAG01</strain>
    </source>
</reference>
<organism evidence="2">
    <name type="scientific">uncultured Rubrobacteraceae bacterium</name>
    <dbReference type="NCBI Taxonomy" id="349277"/>
    <lineage>
        <taxon>Bacteria</taxon>
        <taxon>Bacillati</taxon>
        <taxon>Actinomycetota</taxon>
        <taxon>Rubrobacteria</taxon>
        <taxon>Rubrobacterales</taxon>
        <taxon>Rubrobacteraceae</taxon>
        <taxon>environmental samples</taxon>
    </lineage>
</organism>
<dbReference type="AlphaFoldDB" id="A0A6J4PKP5"/>
<dbReference type="EMBL" id="CADCUW010000299">
    <property type="protein sequence ID" value="CAA9419061.1"/>
    <property type="molecule type" value="Genomic_DNA"/>
</dbReference>
<evidence type="ECO:0000313" key="2">
    <source>
        <dbReference type="EMBL" id="CAA9419061.1"/>
    </source>
</evidence>
<sequence length="170" mass="17811">AAPDPGPHRAADRGPALRFRGRSGGRRGLRAASPVYRGHEGALPALLRVGLSGAAGGELPFLAGPGRRFARRPRAFAAAPDPYQRDGVGGGPRRDRLGRERRVCDRHRALPGEVGVGPLSGGPLSPGADRPAPHRARTPAAHARHLPAVAAKDRAQRSGARARCRGRDVV</sequence>
<proteinExistence type="predicted"/>
<feature type="compositionally biased region" description="Basic and acidic residues" evidence="1">
    <location>
        <begin position="1"/>
        <end position="12"/>
    </location>
</feature>
<feature type="region of interest" description="Disordered" evidence="1">
    <location>
        <begin position="1"/>
        <end position="32"/>
    </location>
</feature>
<feature type="non-terminal residue" evidence="2">
    <location>
        <position position="1"/>
    </location>
</feature>
<accession>A0A6J4PKP5</accession>
<feature type="non-terminal residue" evidence="2">
    <location>
        <position position="170"/>
    </location>
</feature>
<feature type="compositionally biased region" description="Low complexity" evidence="1">
    <location>
        <begin position="121"/>
        <end position="130"/>
    </location>
</feature>
<protein>
    <submittedName>
        <fullName evidence="2">Uncharacterized protein</fullName>
    </submittedName>
</protein>
<feature type="compositionally biased region" description="Basic residues" evidence="1">
    <location>
        <begin position="133"/>
        <end position="145"/>
    </location>
</feature>
<name>A0A6J4PKP5_9ACTN</name>
<feature type="region of interest" description="Disordered" evidence="1">
    <location>
        <begin position="80"/>
        <end position="170"/>
    </location>
</feature>
<feature type="compositionally biased region" description="Basic residues" evidence="1">
    <location>
        <begin position="19"/>
        <end position="29"/>
    </location>
</feature>
<feature type="compositionally biased region" description="Basic and acidic residues" evidence="1">
    <location>
        <begin position="92"/>
        <end position="110"/>
    </location>
</feature>